<dbReference type="Gene3D" id="1.20.1250.20">
    <property type="entry name" value="MFS general substrate transporter like domains"/>
    <property type="match status" value="1"/>
</dbReference>
<evidence type="ECO:0000313" key="8">
    <source>
        <dbReference type="EMBL" id="KAF9446057.1"/>
    </source>
</evidence>
<dbReference type="GO" id="GO:0005886">
    <property type="term" value="C:plasma membrane"/>
    <property type="evidence" value="ECO:0007669"/>
    <property type="project" value="TreeGrafter"/>
</dbReference>
<dbReference type="Pfam" id="PF07690">
    <property type="entry name" value="MFS_1"/>
    <property type="match status" value="1"/>
</dbReference>
<feature type="transmembrane region" description="Helical" evidence="6">
    <location>
        <begin position="249"/>
        <end position="268"/>
    </location>
</feature>
<evidence type="ECO:0000259" key="7">
    <source>
        <dbReference type="PROSITE" id="PS50850"/>
    </source>
</evidence>
<evidence type="ECO:0000313" key="9">
    <source>
        <dbReference type="Proteomes" id="UP000807342"/>
    </source>
</evidence>
<dbReference type="Proteomes" id="UP000807342">
    <property type="component" value="Unassembled WGS sequence"/>
</dbReference>
<reference evidence="8" key="1">
    <citation type="submission" date="2020-11" db="EMBL/GenBank/DDBJ databases">
        <authorList>
            <consortium name="DOE Joint Genome Institute"/>
            <person name="Ahrendt S."/>
            <person name="Riley R."/>
            <person name="Andreopoulos W."/>
            <person name="Labutti K."/>
            <person name="Pangilinan J."/>
            <person name="Ruiz-Duenas F.J."/>
            <person name="Barrasa J.M."/>
            <person name="Sanchez-Garcia M."/>
            <person name="Camarero S."/>
            <person name="Miyauchi S."/>
            <person name="Serrano A."/>
            <person name="Linde D."/>
            <person name="Babiker R."/>
            <person name="Drula E."/>
            <person name="Ayuso-Fernandez I."/>
            <person name="Pacheco R."/>
            <person name="Padilla G."/>
            <person name="Ferreira P."/>
            <person name="Barriuso J."/>
            <person name="Kellner H."/>
            <person name="Castanera R."/>
            <person name="Alfaro M."/>
            <person name="Ramirez L."/>
            <person name="Pisabarro A.G."/>
            <person name="Kuo A."/>
            <person name="Tritt A."/>
            <person name="Lipzen A."/>
            <person name="He G."/>
            <person name="Yan M."/>
            <person name="Ng V."/>
            <person name="Cullen D."/>
            <person name="Martin F."/>
            <person name="Rosso M.-N."/>
            <person name="Henrissat B."/>
            <person name="Hibbett D."/>
            <person name="Martinez A.T."/>
            <person name="Grigoriev I.V."/>
        </authorList>
    </citation>
    <scope>NUCLEOTIDE SEQUENCE</scope>
    <source>
        <strain evidence="8">MF-IS2</strain>
    </source>
</reference>
<keyword evidence="4 6" id="KW-0472">Membrane</keyword>
<feature type="compositionally biased region" description="Polar residues" evidence="5">
    <location>
        <begin position="79"/>
        <end position="90"/>
    </location>
</feature>
<feature type="domain" description="Major facilitator superfamily (MFS) profile" evidence="7">
    <location>
        <begin position="214"/>
        <end position="647"/>
    </location>
</feature>
<comment type="subcellular location">
    <subcellularLocation>
        <location evidence="1">Membrane</location>
        <topology evidence="1">Multi-pass membrane protein</topology>
    </subcellularLocation>
</comment>
<dbReference type="PANTHER" id="PTHR23502:SF74">
    <property type="entry name" value="MAJOR FACILITATOR SUPERFAMILY (MFS) PROFILE DOMAIN-CONTAINING PROTEIN"/>
    <property type="match status" value="1"/>
</dbReference>
<dbReference type="GO" id="GO:0022857">
    <property type="term" value="F:transmembrane transporter activity"/>
    <property type="evidence" value="ECO:0007669"/>
    <property type="project" value="InterPro"/>
</dbReference>
<evidence type="ECO:0000256" key="5">
    <source>
        <dbReference type="SAM" id="MobiDB-lite"/>
    </source>
</evidence>
<gene>
    <name evidence="8" type="ORF">P691DRAFT_804761</name>
</gene>
<dbReference type="AlphaFoldDB" id="A0A9P5X7K0"/>
<dbReference type="EMBL" id="MU151265">
    <property type="protein sequence ID" value="KAF9446057.1"/>
    <property type="molecule type" value="Genomic_DNA"/>
</dbReference>
<feature type="transmembrane region" description="Helical" evidence="6">
    <location>
        <begin position="373"/>
        <end position="399"/>
    </location>
</feature>
<dbReference type="CDD" id="cd17323">
    <property type="entry name" value="MFS_Tpo1_MDR_like"/>
    <property type="match status" value="1"/>
</dbReference>
<dbReference type="InterPro" id="IPR020846">
    <property type="entry name" value="MFS_dom"/>
</dbReference>
<feature type="compositionally biased region" description="Low complexity" evidence="5">
    <location>
        <begin position="8"/>
        <end position="22"/>
    </location>
</feature>
<evidence type="ECO:0000256" key="3">
    <source>
        <dbReference type="ARBA" id="ARBA00022989"/>
    </source>
</evidence>
<organism evidence="8 9">
    <name type="scientific">Macrolepiota fuliginosa MF-IS2</name>
    <dbReference type="NCBI Taxonomy" id="1400762"/>
    <lineage>
        <taxon>Eukaryota</taxon>
        <taxon>Fungi</taxon>
        <taxon>Dikarya</taxon>
        <taxon>Basidiomycota</taxon>
        <taxon>Agaricomycotina</taxon>
        <taxon>Agaricomycetes</taxon>
        <taxon>Agaricomycetidae</taxon>
        <taxon>Agaricales</taxon>
        <taxon>Agaricineae</taxon>
        <taxon>Agaricaceae</taxon>
        <taxon>Macrolepiota</taxon>
    </lineage>
</organism>
<evidence type="ECO:0000256" key="6">
    <source>
        <dbReference type="SAM" id="Phobius"/>
    </source>
</evidence>
<proteinExistence type="predicted"/>
<feature type="compositionally biased region" description="Low complexity" evidence="5">
    <location>
        <begin position="34"/>
        <end position="53"/>
    </location>
</feature>
<feature type="transmembrane region" description="Helical" evidence="6">
    <location>
        <begin position="617"/>
        <end position="640"/>
    </location>
</feature>
<feature type="transmembrane region" description="Helical" evidence="6">
    <location>
        <begin position="280"/>
        <end position="298"/>
    </location>
</feature>
<feature type="region of interest" description="Disordered" evidence="5">
    <location>
        <begin position="128"/>
        <end position="182"/>
    </location>
</feature>
<accession>A0A9P5X7K0</accession>
<dbReference type="PANTHER" id="PTHR23502">
    <property type="entry name" value="MAJOR FACILITATOR SUPERFAMILY"/>
    <property type="match status" value="1"/>
</dbReference>
<evidence type="ECO:0000256" key="2">
    <source>
        <dbReference type="ARBA" id="ARBA00022692"/>
    </source>
</evidence>
<feature type="region of interest" description="Disordered" evidence="5">
    <location>
        <begin position="1"/>
        <end position="97"/>
    </location>
</feature>
<dbReference type="SUPFAM" id="SSF103473">
    <property type="entry name" value="MFS general substrate transporter"/>
    <property type="match status" value="1"/>
</dbReference>
<feature type="transmembrane region" description="Helical" evidence="6">
    <location>
        <begin position="583"/>
        <end position="605"/>
    </location>
</feature>
<evidence type="ECO:0000256" key="1">
    <source>
        <dbReference type="ARBA" id="ARBA00004141"/>
    </source>
</evidence>
<feature type="transmembrane region" description="Helical" evidence="6">
    <location>
        <begin position="447"/>
        <end position="473"/>
    </location>
</feature>
<feature type="transmembrane region" description="Helical" evidence="6">
    <location>
        <begin position="304"/>
        <end position="329"/>
    </location>
</feature>
<keyword evidence="3 6" id="KW-1133">Transmembrane helix</keyword>
<feature type="transmembrane region" description="Helical" evidence="6">
    <location>
        <begin position="485"/>
        <end position="505"/>
    </location>
</feature>
<dbReference type="InterPro" id="IPR011701">
    <property type="entry name" value="MFS"/>
</dbReference>
<feature type="transmembrane region" description="Helical" evidence="6">
    <location>
        <begin position="551"/>
        <end position="576"/>
    </location>
</feature>
<dbReference type="FunFam" id="1.20.1250.20:FF:000082">
    <property type="entry name" value="MFS multidrug transporter, putative"/>
    <property type="match status" value="1"/>
</dbReference>
<feature type="transmembrane region" description="Helical" evidence="6">
    <location>
        <begin position="341"/>
        <end position="361"/>
    </location>
</feature>
<comment type="caution">
    <text evidence="8">The sequence shown here is derived from an EMBL/GenBank/DDBJ whole genome shotgun (WGS) entry which is preliminary data.</text>
</comment>
<name>A0A9P5X7K0_9AGAR</name>
<keyword evidence="2 6" id="KW-0812">Transmembrane</keyword>
<feature type="compositionally biased region" description="Polar residues" evidence="5">
    <location>
        <begin position="54"/>
        <end position="66"/>
    </location>
</feature>
<sequence>MASTTEYPSGQGPSSARSSRSSLTFAGPSHSQNSTQTPSSSHPRPHPSSTPTSLASDSRSDLQQGNPPHRWFYGPARSVSRSGSSIQLQTPLEREISRTEQRIQMYGGDCIHDPAPKPKTPSLLSWRRRSDGGGSGSACAAAPRRLSRVGGVSGPSPVVSDGSDPDLRIEETEEGPGLGLVSPSETLDSNLVGWDGPDDPANPQNWSVKYKWFITILCSIMTLNVTFASSAPSVTTSEIRARFGTSKEVSYLVTAMFLIGFVIGPLPWGPGSEIVGRRPIFVITMFAYTVFHLGQTLAPNIQTLLVTRFLCGFFGVAPVTNCGGVIADIWSAEGRGPATSLWTACVFLGPVLGPIIAGFIIQDGISWRWVFWIMMFFAAGCTLITIPLLPETYVPIILLKKVKRLRKEDPVGNKNLYAEHENQDWSFRGVINRTLFRPFIMLAMEPILVLVTIYLSIVYGLLYALFQAFPIIFTVRHGFTISQTGLVFVGVGIGTTLGSFVNYLTTLKYNKLIPKWRGFPPAEERLLGAMIGAPALVVGTFWMGWTGNYSYVPWYVSALSTIVVGFGISLIFMGFLSYLVDTYLMYSASAFSANTICRSAVAAAFPLFTVQMFTNMGIGWACTLIGLVAAVFMPSPFLFYKYGARIREKSRFAPCIDLKIKKELEEEERKEKERAGIQEVKV</sequence>
<evidence type="ECO:0000256" key="4">
    <source>
        <dbReference type="ARBA" id="ARBA00023136"/>
    </source>
</evidence>
<feature type="transmembrane region" description="Helical" evidence="6">
    <location>
        <begin position="212"/>
        <end position="229"/>
    </location>
</feature>
<dbReference type="OrthoDB" id="9986881at2759"/>
<feature type="transmembrane region" description="Helical" evidence="6">
    <location>
        <begin position="526"/>
        <end position="545"/>
    </location>
</feature>
<keyword evidence="9" id="KW-1185">Reference proteome</keyword>
<dbReference type="InterPro" id="IPR036259">
    <property type="entry name" value="MFS_trans_sf"/>
</dbReference>
<protein>
    <submittedName>
        <fullName evidence="8">MFS general substrate transporter</fullName>
    </submittedName>
</protein>
<dbReference type="PROSITE" id="PS50850">
    <property type="entry name" value="MFS"/>
    <property type="match status" value="1"/>
</dbReference>